<dbReference type="Gene3D" id="1.20.120.350">
    <property type="entry name" value="Voltage-gated potassium channels. Chain C"/>
    <property type="match status" value="1"/>
</dbReference>
<feature type="transmembrane region" description="Helical" evidence="5">
    <location>
        <begin position="16"/>
        <end position="36"/>
    </location>
</feature>
<evidence type="ECO:0000313" key="6">
    <source>
        <dbReference type="EMBL" id="MDS1269576.1"/>
    </source>
</evidence>
<gene>
    <name evidence="6" type="ORF">RIF23_04600</name>
</gene>
<keyword evidence="2 5" id="KW-0812">Transmembrane</keyword>
<feature type="transmembrane region" description="Helical" evidence="5">
    <location>
        <begin position="137"/>
        <end position="156"/>
    </location>
</feature>
<evidence type="ECO:0000256" key="3">
    <source>
        <dbReference type="ARBA" id="ARBA00022989"/>
    </source>
</evidence>
<feature type="transmembrane region" description="Helical" evidence="5">
    <location>
        <begin position="42"/>
        <end position="67"/>
    </location>
</feature>
<evidence type="ECO:0000256" key="4">
    <source>
        <dbReference type="ARBA" id="ARBA00023136"/>
    </source>
</evidence>
<feature type="transmembrane region" description="Helical" evidence="5">
    <location>
        <begin position="79"/>
        <end position="98"/>
    </location>
</feature>
<comment type="caution">
    <text evidence="6">The sequence shown here is derived from an EMBL/GenBank/DDBJ whole genome shotgun (WGS) entry which is preliminary data.</text>
</comment>
<proteinExistence type="predicted"/>
<accession>A0ABU2H2Q3</accession>
<keyword evidence="3 5" id="KW-1133">Transmembrane helix</keyword>
<dbReference type="InterPro" id="IPR027359">
    <property type="entry name" value="Volt_channel_dom_sf"/>
</dbReference>
<evidence type="ECO:0000256" key="5">
    <source>
        <dbReference type="SAM" id="Phobius"/>
    </source>
</evidence>
<dbReference type="Proteomes" id="UP001250214">
    <property type="component" value="Unassembled WGS sequence"/>
</dbReference>
<keyword evidence="4 5" id="KW-0472">Membrane</keyword>
<organism evidence="6 7">
    <name type="scientific">Lipingzhangella rawalii</name>
    <dbReference type="NCBI Taxonomy" id="2055835"/>
    <lineage>
        <taxon>Bacteria</taxon>
        <taxon>Bacillati</taxon>
        <taxon>Actinomycetota</taxon>
        <taxon>Actinomycetes</taxon>
        <taxon>Streptosporangiales</taxon>
        <taxon>Nocardiopsidaceae</taxon>
        <taxon>Lipingzhangella</taxon>
    </lineage>
</organism>
<sequence>METTTNHRAARLEQRLAVPVVLAALVSVPSMLLTMWGSGNLAAIGAVGNWISGVVLWAEWILLILLAEDKLSWIRDHKWTLTVAVVTVPAVVLALGPIQVLRVILMVSGLRVLRVTRIVEAGGVLQRRLRLSSVWRWVTYGLVTLVASLYVLVVLADPDSESRRLLREALDRWGPWPLVTACMLIAGGTVVAVLYYRSRPEPSGDSES</sequence>
<keyword evidence="7" id="KW-1185">Reference proteome</keyword>
<dbReference type="EMBL" id="JAVLVT010000001">
    <property type="protein sequence ID" value="MDS1269576.1"/>
    <property type="molecule type" value="Genomic_DNA"/>
</dbReference>
<protein>
    <submittedName>
        <fullName evidence="6">Metal-sensitive transcriptional repressor family protein</fullName>
    </submittedName>
</protein>
<comment type="subcellular location">
    <subcellularLocation>
        <location evidence="1">Membrane</location>
        <topology evidence="1">Multi-pass membrane protein</topology>
    </subcellularLocation>
</comment>
<evidence type="ECO:0000256" key="1">
    <source>
        <dbReference type="ARBA" id="ARBA00004141"/>
    </source>
</evidence>
<evidence type="ECO:0000256" key="2">
    <source>
        <dbReference type="ARBA" id="ARBA00022692"/>
    </source>
</evidence>
<name>A0ABU2H2Q3_9ACTN</name>
<reference evidence="7" key="1">
    <citation type="submission" date="2023-07" db="EMBL/GenBank/DDBJ databases">
        <title>Novel species in the genus Lipingzhangella isolated from Sambhar Salt Lake.</title>
        <authorList>
            <person name="Jiya N."/>
            <person name="Kajale S."/>
            <person name="Sharma A."/>
        </authorList>
    </citation>
    <scope>NUCLEOTIDE SEQUENCE [LARGE SCALE GENOMIC DNA]</scope>
    <source>
        <strain evidence="7">LS1_29</strain>
    </source>
</reference>
<evidence type="ECO:0000313" key="7">
    <source>
        <dbReference type="Proteomes" id="UP001250214"/>
    </source>
</evidence>
<dbReference type="RefSeq" id="WP_310911039.1">
    <property type="nucleotide sequence ID" value="NZ_JAVLVT010000001.1"/>
</dbReference>
<feature type="transmembrane region" description="Helical" evidence="5">
    <location>
        <begin position="176"/>
        <end position="196"/>
    </location>
</feature>
<dbReference type="SUPFAM" id="SSF81324">
    <property type="entry name" value="Voltage-gated potassium channels"/>
    <property type="match status" value="1"/>
</dbReference>